<dbReference type="Proteomes" id="UP000321168">
    <property type="component" value="Unassembled WGS sequence"/>
</dbReference>
<evidence type="ECO:0000313" key="2">
    <source>
        <dbReference type="Proteomes" id="UP000321168"/>
    </source>
</evidence>
<gene>
    <name evidence="1" type="ORF">FRX97_04370</name>
</gene>
<dbReference type="AlphaFoldDB" id="A0A5C6V9D8"/>
<dbReference type="EMBL" id="VORB01000003">
    <property type="protein sequence ID" value="TXC81757.1"/>
    <property type="molecule type" value="Genomic_DNA"/>
</dbReference>
<accession>A0A5C6V9D8</accession>
<keyword evidence="2" id="KW-1185">Reference proteome</keyword>
<dbReference type="PROSITE" id="PS51257">
    <property type="entry name" value="PROKAR_LIPOPROTEIN"/>
    <property type="match status" value="1"/>
</dbReference>
<name>A0A5C6V9D8_9FLAO</name>
<sequence>MKTTNLFILGLLSLVTFVACEKDKDKPGNDDNDGELITTVLVRVTDANDAKTSFIFSDIDGPGGENPSIDSIKLSIANAPFTAELEFLDESASPAVDITEEIEEEANEHRVCYDVNTGSLSIAITDTDNTGKPLGLNTAWTVSDEVAGSLTITLKHQPGVKDGTCDPGDTDVEVSFPISIK</sequence>
<organism evidence="1 2">
    <name type="scientific">Luteibaculum oceani</name>
    <dbReference type="NCBI Taxonomy" id="1294296"/>
    <lineage>
        <taxon>Bacteria</taxon>
        <taxon>Pseudomonadati</taxon>
        <taxon>Bacteroidota</taxon>
        <taxon>Flavobacteriia</taxon>
        <taxon>Flavobacteriales</taxon>
        <taxon>Luteibaculaceae</taxon>
        <taxon>Luteibaculum</taxon>
    </lineage>
</organism>
<proteinExistence type="predicted"/>
<protein>
    <submittedName>
        <fullName evidence="1">Type 1 periplasmic binding fold superfamily protein</fullName>
    </submittedName>
</protein>
<dbReference type="OrthoDB" id="713689at2"/>
<evidence type="ECO:0000313" key="1">
    <source>
        <dbReference type="EMBL" id="TXC81757.1"/>
    </source>
</evidence>
<dbReference type="RefSeq" id="WP_147013775.1">
    <property type="nucleotide sequence ID" value="NZ_VORB01000003.1"/>
</dbReference>
<reference evidence="1 2" key="1">
    <citation type="submission" date="2019-08" db="EMBL/GenBank/DDBJ databases">
        <title>Genome of Luteibaculum oceani JCM 18817.</title>
        <authorList>
            <person name="Bowman J.P."/>
        </authorList>
    </citation>
    <scope>NUCLEOTIDE SEQUENCE [LARGE SCALE GENOMIC DNA]</scope>
    <source>
        <strain evidence="1 2">JCM 18817</strain>
    </source>
</reference>
<comment type="caution">
    <text evidence="1">The sequence shown here is derived from an EMBL/GenBank/DDBJ whole genome shotgun (WGS) entry which is preliminary data.</text>
</comment>